<dbReference type="CDD" id="cd00130">
    <property type="entry name" value="PAS"/>
    <property type="match status" value="2"/>
</dbReference>
<dbReference type="InterPro" id="IPR035965">
    <property type="entry name" value="PAS-like_dom_sf"/>
</dbReference>
<dbReference type="Proteomes" id="UP000252884">
    <property type="component" value="Unassembled WGS sequence"/>
</dbReference>
<evidence type="ECO:0000259" key="4">
    <source>
        <dbReference type="PROSITE" id="PS50883"/>
    </source>
</evidence>
<dbReference type="PROSITE" id="PS50112">
    <property type="entry name" value="PAS"/>
    <property type="match status" value="1"/>
</dbReference>
<keyword evidence="1" id="KW-1133">Transmembrane helix</keyword>
<dbReference type="InterPro" id="IPR001610">
    <property type="entry name" value="PAC"/>
</dbReference>
<evidence type="ECO:0000259" key="5">
    <source>
        <dbReference type="PROSITE" id="PS50887"/>
    </source>
</evidence>
<dbReference type="NCBIfam" id="TIGR00254">
    <property type="entry name" value="GGDEF"/>
    <property type="match status" value="1"/>
</dbReference>
<dbReference type="PROSITE" id="PS50883">
    <property type="entry name" value="EAL"/>
    <property type="match status" value="1"/>
</dbReference>
<evidence type="ECO:0000259" key="2">
    <source>
        <dbReference type="PROSITE" id="PS50112"/>
    </source>
</evidence>
<dbReference type="SUPFAM" id="SSF55073">
    <property type="entry name" value="Nucleotide cyclase"/>
    <property type="match status" value="1"/>
</dbReference>
<keyword evidence="7" id="KW-1185">Reference proteome</keyword>
<keyword evidence="1" id="KW-0472">Membrane</keyword>
<dbReference type="InterPro" id="IPR043128">
    <property type="entry name" value="Rev_trsase/Diguanyl_cyclase"/>
</dbReference>
<sequence>MRLSLRGRPLSWRLTAGFIAFAAAVLFLGSLVLYQAERWSERAAVDTLRGTVQLGARSMNAWLAERFADADVFSSHASMLHVLRHAMERGVGRADDEDIQNSLDAIRQRYGYPSVSIVDTEQKLAVFVSGVRPAHADIALASGMADADGVRWIDLPSPGPANAYRAAVVRRIAARGPLSRFVFYLEVDPVQLVRTLTQSSPKVFDGEGFLMRLRDGKPVRFGSIGGAGGQALAVFDDVAAGSIEHRLLTGPENLVKGVAGSGAEAMAVREALSLPGWYLVGVLDETEILAGLRQPTRMAVAAYGVLLLLVAAGLALWLRAERHHHFQREAEMAGFYDQILRGGDALFVLNDWRGKVVDASESALKAFGLARDQLIGSDVMALAPDSERAAVLQMVKGMQPGDSRRFTGRRRRSDGSIFFIEGSVGLLEIQGRRYFHSVATDVTQAREVQARMQQAASVFELAPAAIVVCNKALEVVSVNPAFTAITGYAPEEVLGVAVEALTTGADPGKNAMMVSAVLENDFWEGELEGRRKNGQTYPRHMLATAHRDAAGDVYQYVGMFTDLTALREAQTRAAYHANHDQLTGLPNRRCLDAVLPTLVRQAAERDRSLTVVVLNLDRFKSINESFGLSEGDRMLVALAQRLQASLPADKLFHFGADEFVGLLEGPPVGHALTINRMLDMACCKYTAGAHAITPSVSVGVASYPELSQDAESLLRNAGAALSTAKCRGGKTWQLYEPAMNASAHDDMLLAVELQAAIENRQLALHYQPQARLSNWSLTGVEALLRWNHPRRGMVPPARFVAIAEASGLIVELSQWVLEEACRTWAGWHSAGLQPPPIAVNVSALQFSRPGFVEQVAQTMARFGVAPHGLVLELTESLIMESSEAAIATMERLSAMGVRIALDDFGTGYSSLSYLTRFPLDKLKIDRSFVLPIGTAKGQEAEAIVQSVVSMAKALRLRVIAEGVETEEQANFLKDCGCDEMQGYLYSRPIPDEGLRSLLQTTLPLRSAAAPSGLQPLFGCEGR</sequence>
<dbReference type="InterPro" id="IPR000160">
    <property type="entry name" value="GGDEF_dom"/>
</dbReference>
<feature type="transmembrane region" description="Helical" evidence="1">
    <location>
        <begin position="300"/>
        <end position="318"/>
    </location>
</feature>
<dbReference type="SMART" id="SM00052">
    <property type="entry name" value="EAL"/>
    <property type="match status" value="1"/>
</dbReference>
<feature type="domain" description="PAC" evidence="3">
    <location>
        <begin position="523"/>
        <end position="575"/>
    </location>
</feature>
<dbReference type="InterPro" id="IPR035919">
    <property type="entry name" value="EAL_sf"/>
</dbReference>
<evidence type="ECO:0000313" key="6">
    <source>
        <dbReference type="EMBL" id="RCW72474.1"/>
    </source>
</evidence>
<keyword evidence="1" id="KW-0812">Transmembrane</keyword>
<dbReference type="NCBIfam" id="TIGR00229">
    <property type="entry name" value="sensory_box"/>
    <property type="match status" value="2"/>
</dbReference>
<dbReference type="SUPFAM" id="SSF55785">
    <property type="entry name" value="PYP-like sensor domain (PAS domain)"/>
    <property type="match status" value="2"/>
</dbReference>
<evidence type="ECO:0000259" key="3">
    <source>
        <dbReference type="PROSITE" id="PS50113"/>
    </source>
</evidence>
<dbReference type="InterPro" id="IPR052155">
    <property type="entry name" value="Biofilm_reg_signaling"/>
</dbReference>
<accession>A0A368Y2K9</accession>
<dbReference type="Pfam" id="PF13426">
    <property type="entry name" value="PAS_9"/>
    <property type="match status" value="2"/>
</dbReference>
<dbReference type="SMART" id="SM00267">
    <property type="entry name" value="GGDEF"/>
    <property type="match status" value="1"/>
</dbReference>
<dbReference type="Pfam" id="PF00563">
    <property type="entry name" value="EAL"/>
    <property type="match status" value="1"/>
</dbReference>
<dbReference type="InterPro" id="IPR000700">
    <property type="entry name" value="PAS-assoc_C"/>
</dbReference>
<dbReference type="InterPro" id="IPR001633">
    <property type="entry name" value="EAL_dom"/>
</dbReference>
<dbReference type="PANTHER" id="PTHR44757:SF2">
    <property type="entry name" value="BIOFILM ARCHITECTURE MAINTENANCE PROTEIN MBAA"/>
    <property type="match status" value="1"/>
</dbReference>
<name>A0A368Y2K9_9BURK</name>
<dbReference type="EMBL" id="QPJK01000003">
    <property type="protein sequence ID" value="RCW72474.1"/>
    <property type="molecule type" value="Genomic_DNA"/>
</dbReference>
<feature type="transmembrane region" description="Helical" evidence="1">
    <location>
        <begin position="12"/>
        <end position="34"/>
    </location>
</feature>
<dbReference type="Gene3D" id="3.30.70.270">
    <property type="match status" value="1"/>
</dbReference>
<proteinExistence type="predicted"/>
<protein>
    <submittedName>
        <fullName evidence="6">PAS domain S-box-containing protein/diguanylate cyclase (GGDEF)-like protein</fullName>
    </submittedName>
</protein>
<feature type="domain" description="GGDEF" evidence="5">
    <location>
        <begin position="607"/>
        <end position="737"/>
    </location>
</feature>
<dbReference type="Gene3D" id="3.20.20.450">
    <property type="entry name" value="EAL domain"/>
    <property type="match status" value="1"/>
</dbReference>
<dbReference type="Pfam" id="PF00990">
    <property type="entry name" value="GGDEF"/>
    <property type="match status" value="1"/>
</dbReference>
<dbReference type="InterPro" id="IPR029787">
    <property type="entry name" value="Nucleotide_cyclase"/>
</dbReference>
<feature type="domain" description="EAL" evidence="4">
    <location>
        <begin position="746"/>
        <end position="1002"/>
    </location>
</feature>
<dbReference type="PROSITE" id="PS50113">
    <property type="entry name" value="PAC"/>
    <property type="match status" value="1"/>
</dbReference>
<dbReference type="AlphaFoldDB" id="A0A368Y2K9"/>
<dbReference type="SMART" id="SM00086">
    <property type="entry name" value="PAC"/>
    <property type="match status" value="2"/>
</dbReference>
<dbReference type="OrthoDB" id="8864055at2"/>
<dbReference type="PROSITE" id="PS50887">
    <property type="entry name" value="GGDEF"/>
    <property type="match status" value="1"/>
</dbReference>
<dbReference type="CDD" id="cd01949">
    <property type="entry name" value="GGDEF"/>
    <property type="match status" value="1"/>
</dbReference>
<organism evidence="6 7">
    <name type="scientific">Pseudorhodoferax soli</name>
    <dbReference type="NCBI Taxonomy" id="545864"/>
    <lineage>
        <taxon>Bacteria</taxon>
        <taxon>Pseudomonadati</taxon>
        <taxon>Pseudomonadota</taxon>
        <taxon>Betaproteobacteria</taxon>
        <taxon>Burkholderiales</taxon>
        <taxon>Comamonadaceae</taxon>
    </lineage>
</organism>
<dbReference type="CDD" id="cd01948">
    <property type="entry name" value="EAL"/>
    <property type="match status" value="1"/>
</dbReference>
<feature type="domain" description="PAS" evidence="2">
    <location>
        <begin position="451"/>
        <end position="495"/>
    </location>
</feature>
<gene>
    <name evidence="6" type="ORF">DES41_10379</name>
</gene>
<reference evidence="6 7" key="1">
    <citation type="submission" date="2018-07" db="EMBL/GenBank/DDBJ databases">
        <title>Genomic Encyclopedia of Type Strains, Phase IV (KMG-IV): sequencing the most valuable type-strain genomes for metagenomic binning, comparative biology and taxonomic classification.</title>
        <authorList>
            <person name="Goeker M."/>
        </authorList>
    </citation>
    <scope>NUCLEOTIDE SEQUENCE [LARGE SCALE GENOMIC DNA]</scope>
    <source>
        <strain evidence="6 7">DSM 21634</strain>
    </source>
</reference>
<evidence type="ECO:0000256" key="1">
    <source>
        <dbReference type="SAM" id="Phobius"/>
    </source>
</evidence>
<comment type="caution">
    <text evidence="6">The sequence shown here is derived from an EMBL/GenBank/DDBJ whole genome shotgun (WGS) entry which is preliminary data.</text>
</comment>
<dbReference type="SMART" id="SM00091">
    <property type="entry name" value="PAS"/>
    <property type="match status" value="2"/>
</dbReference>
<dbReference type="RefSeq" id="WP_114467905.1">
    <property type="nucleotide sequence ID" value="NZ_QPJK01000003.1"/>
</dbReference>
<dbReference type="SUPFAM" id="SSF141868">
    <property type="entry name" value="EAL domain-like"/>
    <property type="match status" value="1"/>
</dbReference>
<dbReference type="FunFam" id="3.20.20.450:FF:000001">
    <property type="entry name" value="Cyclic di-GMP phosphodiesterase yahA"/>
    <property type="match status" value="1"/>
</dbReference>
<dbReference type="InterPro" id="IPR000014">
    <property type="entry name" value="PAS"/>
</dbReference>
<dbReference type="PANTHER" id="PTHR44757">
    <property type="entry name" value="DIGUANYLATE CYCLASE DGCP"/>
    <property type="match status" value="1"/>
</dbReference>
<evidence type="ECO:0000313" key="7">
    <source>
        <dbReference type="Proteomes" id="UP000252884"/>
    </source>
</evidence>
<dbReference type="Gene3D" id="3.30.450.20">
    <property type="entry name" value="PAS domain"/>
    <property type="match status" value="2"/>
</dbReference>